<dbReference type="RefSeq" id="XP_044663233.1">
    <property type="nucleotide sequence ID" value="XM_044807298.1"/>
</dbReference>
<proteinExistence type="predicted"/>
<evidence type="ECO:0000256" key="1">
    <source>
        <dbReference type="SAM" id="MobiDB-lite"/>
    </source>
</evidence>
<keyword evidence="3" id="KW-1185">Reference proteome</keyword>
<feature type="region of interest" description="Disordered" evidence="1">
    <location>
        <begin position="46"/>
        <end position="75"/>
    </location>
</feature>
<dbReference type="AlphaFoldDB" id="A0A9P3CTQ6"/>
<gene>
    <name evidence="2" type="ORF">CKM354_001179600</name>
</gene>
<sequence length="75" mass="8650">MGLIDKIRAKMELRRLEQRYTKREKRTTFYANAQYVDGEYVYNQNTGSSSTSANSFGNDYVPANGKGRRSTRLFA</sequence>
<dbReference type="Proteomes" id="UP000825890">
    <property type="component" value="Unassembled WGS sequence"/>
</dbReference>
<accession>A0A9P3CTQ6</accession>
<protein>
    <submittedName>
        <fullName evidence="2">Uncharacterized protein</fullName>
    </submittedName>
</protein>
<name>A0A9P3CTQ6_9PEZI</name>
<feature type="compositionally biased region" description="Basic residues" evidence="1">
    <location>
        <begin position="66"/>
        <end position="75"/>
    </location>
</feature>
<dbReference type="OrthoDB" id="5285218at2759"/>
<dbReference type="EMBL" id="BOLY01000008">
    <property type="protein sequence ID" value="GIZ48746.1"/>
    <property type="molecule type" value="Genomic_DNA"/>
</dbReference>
<feature type="compositionally biased region" description="Polar residues" evidence="1">
    <location>
        <begin position="46"/>
        <end position="57"/>
    </location>
</feature>
<reference evidence="2 3" key="1">
    <citation type="submission" date="2021-01" db="EMBL/GenBank/DDBJ databases">
        <title>Cercospora kikuchii MAFF 305040 whole genome shotgun sequence.</title>
        <authorList>
            <person name="Kashiwa T."/>
            <person name="Suzuki T."/>
        </authorList>
    </citation>
    <scope>NUCLEOTIDE SEQUENCE [LARGE SCALE GENOMIC DNA]</scope>
    <source>
        <strain evidence="2 3">MAFF 305040</strain>
    </source>
</reference>
<dbReference type="GeneID" id="68297371"/>
<organism evidence="2 3">
    <name type="scientific">Cercospora kikuchii</name>
    <dbReference type="NCBI Taxonomy" id="84275"/>
    <lineage>
        <taxon>Eukaryota</taxon>
        <taxon>Fungi</taxon>
        <taxon>Dikarya</taxon>
        <taxon>Ascomycota</taxon>
        <taxon>Pezizomycotina</taxon>
        <taxon>Dothideomycetes</taxon>
        <taxon>Dothideomycetidae</taxon>
        <taxon>Mycosphaerellales</taxon>
        <taxon>Mycosphaerellaceae</taxon>
        <taxon>Cercospora</taxon>
    </lineage>
</organism>
<evidence type="ECO:0000313" key="2">
    <source>
        <dbReference type="EMBL" id="GIZ48746.1"/>
    </source>
</evidence>
<comment type="caution">
    <text evidence="2">The sequence shown here is derived from an EMBL/GenBank/DDBJ whole genome shotgun (WGS) entry which is preliminary data.</text>
</comment>
<evidence type="ECO:0000313" key="3">
    <source>
        <dbReference type="Proteomes" id="UP000825890"/>
    </source>
</evidence>